<sequence>MPRYKYGTENFILDDSSNIYYYQLEKYFSAVGCGTGMELDSLPYFLDIKPENFIKLPIESIDNFVKLNLRKG</sequence>
<name>A0ABP8ZKS6_9FLAO</name>
<reference evidence="2" key="1">
    <citation type="journal article" date="2019" name="Int. J. Syst. Evol. Microbiol.">
        <title>The Global Catalogue of Microorganisms (GCM) 10K type strain sequencing project: providing services to taxonomists for standard genome sequencing and annotation.</title>
        <authorList>
            <consortium name="The Broad Institute Genomics Platform"/>
            <consortium name="The Broad Institute Genome Sequencing Center for Infectious Disease"/>
            <person name="Wu L."/>
            <person name="Ma J."/>
        </authorList>
    </citation>
    <scope>NUCLEOTIDE SEQUENCE [LARGE SCALE GENOMIC DNA]</scope>
    <source>
        <strain evidence="2">JCM 18198</strain>
    </source>
</reference>
<dbReference type="EMBL" id="BAABIP010000007">
    <property type="protein sequence ID" value="GAA4759341.1"/>
    <property type="molecule type" value="Genomic_DNA"/>
</dbReference>
<accession>A0ABP8ZKS6</accession>
<gene>
    <name evidence="1" type="ORF">GCM10023230_04640</name>
</gene>
<comment type="caution">
    <text evidence="1">The sequence shown here is derived from an EMBL/GenBank/DDBJ whole genome shotgun (WGS) entry which is preliminary data.</text>
</comment>
<dbReference type="RefSeq" id="WP_338441492.1">
    <property type="nucleotide sequence ID" value="NZ_BAABIP010000007.1"/>
</dbReference>
<protein>
    <submittedName>
        <fullName evidence="1">Uncharacterized protein</fullName>
    </submittedName>
</protein>
<dbReference type="Proteomes" id="UP001500141">
    <property type="component" value="Unassembled WGS sequence"/>
</dbReference>
<keyword evidence="2" id="KW-1185">Reference proteome</keyword>
<proteinExistence type="predicted"/>
<evidence type="ECO:0000313" key="2">
    <source>
        <dbReference type="Proteomes" id="UP001500141"/>
    </source>
</evidence>
<evidence type="ECO:0000313" key="1">
    <source>
        <dbReference type="EMBL" id="GAA4759341.1"/>
    </source>
</evidence>
<organism evidence="1 2">
    <name type="scientific">Flavobacterium hankyongi</name>
    <dbReference type="NCBI Taxonomy" id="1176532"/>
    <lineage>
        <taxon>Bacteria</taxon>
        <taxon>Pseudomonadati</taxon>
        <taxon>Bacteroidota</taxon>
        <taxon>Flavobacteriia</taxon>
        <taxon>Flavobacteriales</taxon>
        <taxon>Flavobacteriaceae</taxon>
        <taxon>Flavobacterium</taxon>
    </lineage>
</organism>